<organism evidence="1 2">
    <name type="scientific">Carex littledalei</name>
    <dbReference type="NCBI Taxonomy" id="544730"/>
    <lineage>
        <taxon>Eukaryota</taxon>
        <taxon>Viridiplantae</taxon>
        <taxon>Streptophyta</taxon>
        <taxon>Embryophyta</taxon>
        <taxon>Tracheophyta</taxon>
        <taxon>Spermatophyta</taxon>
        <taxon>Magnoliopsida</taxon>
        <taxon>Liliopsida</taxon>
        <taxon>Poales</taxon>
        <taxon>Cyperaceae</taxon>
        <taxon>Cyperoideae</taxon>
        <taxon>Cariceae</taxon>
        <taxon>Carex</taxon>
        <taxon>Carex subgen. Euthyceras</taxon>
    </lineage>
</organism>
<sequence>MEHVLLLSAESNVRWEKGVRIKNLDLKCGDVMINHNITGIQLGSVKLPSHDETGEATSHFDLVREGGTSFLEILKVATVASIDVLVEASSFLIGLVPGARK</sequence>
<evidence type="ECO:0000313" key="1">
    <source>
        <dbReference type="EMBL" id="KAF3329288.1"/>
    </source>
</evidence>
<evidence type="ECO:0000313" key="2">
    <source>
        <dbReference type="Proteomes" id="UP000623129"/>
    </source>
</evidence>
<dbReference type="AlphaFoldDB" id="A0A833R3E9"/>
<protein>
    <submittedName>
        <fullName evidence="1">Protein SABRE</fullName>
    </submittedName>
</protein>
<name>A0A833R3E9_9POAL</name>
<dbReference type="Proteomes" id="UP000623129">
    <property type="component" value="Unassembled WGS sequence"/>
</dbReference>
<gene>
    <name evidence="1" type="ORF">FCM35_KLT04619</name>
</gene>
<comment type="caution">
    <text evidence="1">The sequence shown here is derived from an EMBL/GenBank/DDBJ whole genome shotgun (WGS) entry which is preliminary data.</text>
</comment>
<keyword evidence="2" id="KW-1185">Reference proteome</keyword>
<accession>A0A833R3E9</accession>
<reference evidence="1" key="1">
    <citation type="submission" date="2020-01" db="EMBL/GenBank/DDBJ databases">
        <title>Genome sequence of Kobresia littledalei, the first chromosome-level genome in the family Cyperaceae.</title>
        <authorList>
            <person name="Qu G."/>
        </authorList>
    </citation>
    <scope>NUCLEOTIDE SEQUENCE</scope>
    <source>
        <strain evidence="1">C.B.Clarke</strain>
        <tissue evidence="1">Leaf</tissue>
    </source>
</reference>
<proteinExistence type="predicted"/>
<dbReference type="EMBL" id="SWLB01000014">
    <property type="protein sequence ID" value="KAF3329288.1"/>
    <property type="molecule type" value="Genomic_DNA"/>
</dbReference>